<evidence type="ECO:0000313" key="1">
    <source>
        <dbReference type="EnsemblPlants" id="KQL00836"/>
    </source>
</evidence>
<name>K3YLZ5_SETIT</name>
<evidence type="ECO:0000313" key="2">
    <source>
        <dbReference type="Proteomes" id="UP000004995"/>
    </source>
</evidence>
<dbReference type="Gramene" id="KQL00836">
    <property type="protein sequence ID" value="KQL00836"/>
    <property type="gene ID" value="SETIT_015271mg"/>
</dbReference>
<dbReference type="EnsemblPlants" id="KQL00836">
    <property type="protein sequence ID" value="KQL00836"/>
    <property type="gene ID" value="SETIT_015271mg"/>
</dbReference>
<keyword evidence="2" id="KW-1185">Reference proteome</keyword>
<dbReference type="HOGENOM" id="CLU_2675762_0_0_1"/>
<organism evidence="1 2">
    <name type="scientific">Setaria italica</name>
    <name type="common">Foxtail millet</name>
    <name type="synonym">Panicum italicum</name>
    <dbReference type="NCBI Taxonomy" id="4555"/>
    <lineage>
        <taxon>Eukaryota</taxon>
        <taxon>Viridiplantae</taxon>
        <taxon>Streptophyta</taxon>
        <taxon>Embryophyta</taxon>
        <taxon>Tracheophyta</taxon>
        <taxon>Spermatophyta</taxon>
        <taxon>Magnoliopsida</taxon>
        <taxon>Liliopsida</taxon>
        <taxon>Poales</taxon>
        <taxon>Poaceae</taxon>
        <taxon>PACMAD clade</taxon>
        <taxon>Panicoideae</taxon>
        <taxon>Panicodae</taxon>
        <taxon>Paniceae</taxon>
        <taxon>Cenchrinae</taxon>
        <taxon>Setaria</taxon>
    </lineage>
</organism>
<dbReference type="AlphaFoldDB" id="K3YLZ5"/>
<sequence length="75" mass="8497">MRKAKRGGADLTKRIRRRCCPEHSPMTNYLQVNHVFNIFVEKNFQFVERQGVLSPSVCAQDVPNAQLALNGSSVH</sequence>
<proteinExistence type="predicted"/>
<dbReference type="EMBL" id="AGNK02003573">
    <property type="status" value="NOT_ANNOTATED_CDS"/>
    <property type="molecule type" value="Genomic_DNA"/>
</dbReference>
<reference evidence="2" key="1">
    <citation type="journal article" date="2012" name="Nat. Biotechnol.">
        <title>Reference genome sequence of the model plant Setaria.</title>
        <authorList>
            <person name="Bennetzen J.L."/>
            <person name="Schmutz J."/>
            <person name="Wang H."/>
            <person name="Percifield R."/>
            <person name="Hawkins J."/>
            <person name="Pontaroli A.C."/>
            <person name="Estep M."/>
            <person name="Feng L."/>
            <person name="Vaughn J.N."/>
            <person name="Grimwood J."/>
            <person name="Jenkins J."/>
            <person name="Barry K."/>
            <person name="Lindquist E."/>
            <person name="Hellsten U."/>
            <person name="Deshpande S."/>
            <person name="Wang X."/>
            <person name="Wu X."/>
            <person name="Mitros T."/>
            <person name="Triplett J."/>
            <person name="Yang X."/>
            <person name="Ye C.Y."/>
            <person name="Mauro-Herrera M."/>
            <person name="Wang L."/>
            <person name="Li P."/>
            <person name="Sharma M."/>
            <person name="Sharma R."/>
            <person name="Ronald P.C."/>
            <person name="Panaud O."/>
            <person name="Kellogg E.A."/>
            <person name="Brutnell T.P."/>
            <person name="Doust A.N."/>
            <person name="Tuskan G.A."/>
            <person name="Rokhsar D."/>
            <person name="Devos K.M."/>
        </authorList>
    </citation>
    <scope>NUCLEOTIDE SEQUENCE [LARGE SCALE GENOMIC DNA]</scope>
    <source>
        <strain evidence="2">cv. Yugu1</strain>
    </source>
</reference>
<reference evidence="1" key="2">
    <citation type="submission" date="2018-08" db="UniProtKB">
        <authorList>
            <consortium name="EnsemblPlants"/>
        </authorList>
    </citation>
    <scope>IDENTIFICATION</scope>
    <source>
        <strain evidence="1">Yugu1</strain>
    </source>
</reference>
<dbReference type="Proteomes" id="UP000004995">
    <property type="component" value="Unassembled WGS sequence"/>
</dbReference>
<accession>K3YLZ5</accession>
<dbReference type="InParanoid" id="K3YLZ5"/>
<protein>
    <submittedName>
        <fullName evidence="1">Uncharacterized protein</fullName>
    </submittedName>
</protein>